<protein>
    <recommendedName>
        <fullName evidence="2 5">Elongation factor Ts</fullName>
        <shortName evidence="5">EF-Ts</shortName>
    </recommendedName>
</protein>
<dbReference type="InterPro" id="IPR001816">
    <property type="entry name" value="Transl_elong_EFTs/EF1B"/>
</dbReference>
<dbReference type="InterPro" id="IPR014039">
    <property type="entry name" value="Transl_elong_EFTs/EF1B_dimer"/>
</dbReference>
<dbReference type="PANTHER" id="PTHR11741">
    <property type="entry name" value="ELONGATION FACTOR TS"/>
    <property type="match status" value="1"/>
</dbReference>
<dbReference type="EMBL" id="CP097762">
    <property type="protein sequence ID" value="URJ25338.1"/>
    <property type="molecule type" value="Genomic_DNA"/>
</dbReference>
<feature type="region of interest" description="Involved in Mg(2+) ion dislocation from EF-Tu" evidence="5">
    <location>
        <begin position="86"/>
        <end position="89"/>
    </location>
</feature>
<proteinExistence type="inferred from homology"/>
<dbReference type="CDD" id="cd14275">
    <property type="entry name" value="UBA_EF-Ts"/>
    <property type="match status" value="1"/>
</dbReference>
<dbReference type="InterPro" id="IPR018101">
    <property type="entry name" value="Transl_elong_Ts_CS"/>
</dbReference>
<organism evidence="9 10">
    <name type="scientific">Candidatus Blochmannia ocreatus</name>
    <name type="common">nom. nud.</name>
    <dbReference type="NCBI Taxonomy" id="251538"/>
    <lineage>
        <taxon>Bacteria</taxon>
        <taxon>Pseudomonadati</taxon>
        <taxon>Pseudomonadota</taxon>
        <taxon>Gammaproteobacteria</taxon>
        <taxon>Enterobacterales</taxon>
        <taxon>Enterobacteriaceae</taxon>
        <taxon>ant endosymbionts</taxon>
        <taxon>Candidatus Blochmanniella</taxon>
    </lineage>
</organism>
<evidence type="ECO:0000313" key="10">
    <source>
        <dbReference type="Proteomes" id="UP001056834"/>
    </source>
</evidence>
<evidence type="ECO:0000256" key="4">
    <source>
        <dbReference type="ARBA" id="ARBA00022917"/>
    </source>
</evidence>
<evidence type="ECO:0000256" key="1">
    <source>
        <dbReference type="ARBA" id="ARBA00005532"/>
    </source>
</evidence>
<keyword evidence="5" id="KW-0963">Cytoplasm</keyword>
<evidence type="ECO:0000259" key="8">
    <source>
        <dbReference type="Pfam" id="PF00889"/>
    </source>
</evidence>
<accession>A0ABY4SYJ7</accession>
<evidence type="ECO:0000256" key="6">
    <source>
        <dbReference type="RuleBase" id="RU000642"/>
    </source>
</evidence>
<feature type="domain" description="Translation elongation factor EFTs/EF1B dimerisation" evidence="8">
    <location>
        <begin position="77"/>
        <end position="270"/>
    </location>
</feature>
<keyword evidence="3 5" id="KW-0251">Elongation factor</keyword>
<dbReference type="InterPro" id="IPR009060">
    <property type="entry name" value="UBA-like_sf"/>
</dbReference>
<dbReference type="SUPFAM" id="SSF54713">
    <property type="entry name" value="Elongation factor Ts (EF-Ts), dimerisation domain"/>
    <property type="match status" value="1"/>
</dbReference>
<evidence type="ECO:0000256" key="5">
    <source>
        <dbReference type="HAMAP-Rule" id="MF_00050"/>
    </source>
</evidence>
<sequence length="274" mass="31512">MKKNIANINNNLIKELRRRTNIGILECKQSLIQANGNIELAIENMRKSGAKTTDDKSNRTTKKGIILIKLTPNKQLGVMIEINCETDFVSRNNIFQEFAKTVMMTALRENINDVNLINTMFIKQKANTIAILGENININRLIILQGQYLEYYIHGLKIGVIIATNKKIGNDIIKHIAMHIASEKPKYINVEDIPSDVIKREYHIQMEIAMKSGKPNNILEKIAKGRMNKFINEIVLKKQKFIMDTDKTIENLLNDHNIEINNFARFEIGEFYIN</sequence>
<dbReference type="Gene3D" id="3.30.479.20">
    <property type="entry name" value="Elongation factor Ts, dimerisation domain"/>
    <property type="match status" value="2"/>
</dbReference>
<dbReference type="Gene3D" id="1.10.8.10">
    <property type="entry name" value="DNA helicase RuvA subunit, C-terminal domain"/>
    <property type="match status" value="1"/>
</dbReference>
<evidence type="ECO:0000256" key="2">
    <source>
        <dbReference type="ARBA" id="ARBA00016956"/>
    </source>
</evidence>
<dbReference type="Pfam" id="PF00889">
    <property type="entry name" value="EF_TS"/>
    <property type="match status" value="1"/>
</dbReference>
<keyword evidence="4 5" id="KW-0648">Protein biosynthesis</keyword>
<evidence type="ECO:0000313" key="9">
    <source>
        <dbReference type="EMBL" id="URJ25338.1"/>
    </source>
</evidence>
<keyword evidence="10" id="KW-1185">Reference proteome</keyword>
<dbReference type="Gene3D" id="1.10.286.20">
    <property type="match status" value="1"/>
</dbReference>
<comment type="subcellular location">
    <subcellularLocation>
        <location evidence="5 7">Cytoplasm</location>
    </subcellularLocation>
</comment>
<dbReference type="PROSITE" id="PS01127">
    <property type="entry name" value="EF_TS_2"/>
    <property type="match status" value="1"/>
</dbReference>
<evidence type="ECO:0000256" key="3">
    <source>
        <dbReference type="ARBA" id="ARBA00022768"/>
    </source>
</evidence>
<dbReference type="SUPFAM" id="SSF46934">
    <property type="entry name" value="UBA-like"/>
    <property type="match status" value="1"/>
</dbReference>
<gene>
    <name evidence="5 9" type="primary">tsf</name>
    <name evidence="9" type="ORF">M9405_01265</name>
</gene>
<reference evidence="9" key="1">
    <citation type="submission" date="2022-05" db="EMBL/GenBank/DDBJ databases">
        <title>Impact of host demography and evolutionary history on endosymbiont molecular evolution: a test in carpenter ants (Genus Camponotus) and their Blochmannia endosymbionts.</title>
        <authorList>
            <person name="Manthey J.D."/>
            <person name="Giron J.C."/>
            <person name="Hruska J.P."/>
        </authorList>
    </citation>
    <scope>NUCLEOTIDE SEQUENCE</scope>
    <source>
        <strain evidence="9">C-006</strain>
    </source>
</reference>
<dbReference type="GO" id="GO:0003746">
    <property type="term" value="F:translation elongation factor activity"/>
    <property type="evidence" value="ECO:0007669"/>
    <property type="project" value="UniProtKB-KW"/>
</dbReference>
<dbReference type="InterPro" id="IPR036402">
    <property type="entry name" value="EF-Ts_dimer_sf"/>
</dbReference>
<dbReference type="HAMAP" id="MF_00050">
    <property type="entry name" value="EF_Ts"/>
    <property type="match status" value="1"/>
</dbReference>
<evidence type="ECO:0000256" key="7">
    <source>
        <dbReference type="RuleBase" id="RU000643"/>
    </source>
</evidence>
<dbReference type="PANTHER" id="PTHR11741:SF0">
    <property type="entry name" value="ELONGATION FACTOR TS, MITOCHONDRIAL"/>
    <property type="match status" value="1"/>
</dbReference>
<comment type="similarity">
    <text evidence="1 5 6">Belongs to the EF-Ts family.</text>
</comment>
<dbReference type="Proteomes" id="UP001056834">
    <property type="component" value="Chromosome"/>
</dbReference>
<dbReference type="NCBIfam" id="TIGR00116">
    <property type="entry name" value="tsf"/>
    <property type="match status" value="1"/>
</dbReference>
<comment type="function">
    <text evidence="5 6">Associates with the EF-Tu.GDP complex and induces the exchange of GDP to GTP. It remains bound to the aminoacyl-tRNA.EF-Tu.GTP complex up to the GTP hydrolysis stage on the ribosome.</text>
</comment>
<dbReference type="RefSeq" id="WP_250223469.1">
    <property type="nucleotide sequence ID" value="NZ_CP097762.1"/>
</dbReference>
<name>A0ABY4SYJ7_9ENTR</name>